<gene>
    <name evidence="2" type="ORF">L798_02912</name>
</gene>
<reference evidence="2 3" key="1">
    <citation type="journal article" date="2014" name="Nat. Commun.">
        <title>Molecular traces of alternative social organization in a termite genome.</title>
        <authorList>
            <person name="Terrapon N."/>
            <person name="Li C."/>
            <person name="Robertson H.M."/>
            <person name="Ji L."/>
            <person name="Meng X."/>
            <person name="Booth W."/>
            <person name="Chen Z."/>
            <person name="Childers C.P."/>
            <person name="Glastad K.M."/>
            <person name="Gokhale K."/>
            <person name="Gowin J."/>
            <person name="Gronenberg W."/>
            <person name="Hermansen R.A."/>
            <person name="Hu H."/>
            <person name="Hunt B.G."/>
            <person name="Huylmans A.K."/>
            <person name="Khalil S.M."/>
            <person name="Mitchell R.D."/>
            <person name="Munoz-Torres M.C."/>
            <person name="Mustard J.A."/>
            <person name="Pan H."/>
            <person name="Reese J.T."/>
            <person name="Scharf M.E."/>
            <person name="Sun F."/>
            <person name="Vogel H."/>
            <person name="Xiao J."/>
            <person name="Yang W."/>
            <person name="Yang Z."/>
            <person name="Yang Z."/>
            <person name="Zhou J."/>
            <person name="Zhu J."/>
            <person name="Brent C.S."/>
            <person name="Elsik C.G."/>
            <person name="Goodisman M.A."/>
            <person name="Liberles D.A."/>
            <person name="Roe R.M."/>
            <person name="Vargo E.L."/>
            <person name="Vilcinskas A."/>
            <person name="Wang J."/>
            <person name="Bornberg-Bauer E."/>
            <person name="Korb J."/>
            <person name="Zhang G."/>
            <person name="Liebig J."/>
        </authorList>
    </citation>
    <scope>NUCLEOTIDE SEQUENCE [LARGE SCALE GENOMIC DNA]</scope>
    <source>
        <tissue evidence="2">Whole organism</tissue>
    </source>
</reference>
<dbReference type="Proteomes" id="UP000027135">
    <property type="component" value="Unassembled WGS sequence"/>
</dbReference>
<feature type="region of interest" description="Disordered" evidence="1">
    <location>
        <begin position="23"/>
        <end position="57"/>
    </location>
</feature>
<dbReference type="AlphaFoldDB" id="A0A067QGQ8"/>
<accession>A0A067QGQ8</accession>
<keyword evidence="3" id="KW-1185">Reference proteome</keyword>
<evidence type="ECO:0000313" key="2">
    <source>
        <dbReference type="EMBL" id="KDR07533.1"/>
    </source>
</evidence>
<protein>
    <submittedName>
        <fullName evidence="2">Uncharacterized protein</fullName>
    </submittedName>
</protein>
<dbReference type="InParanoid" id="A0A067QGQ8"/>
<organism evidence="2 3">
    <name type="scientific">Zootermopsis nevadensis</name>
    <name type="common">Dampwood termite</name>
    <dbReference type="NCBI Taxonomy" id="136037"/>
    <lineage>
        <taxon>Eukaryota</taxon>
        <taxon>Metazoa</taxon>
        <taxon>Ecdysozoa</taxon>
        <taxon>Arthropoda</taxon>
        <taxon>Hexapoda</taxon>
        <taxon>Insecta</taxon>
        <taxon>Pterygota</taxon>
        <taxon>Neoptera</taxon>
        <taxon>Polyneoptera</taxon>
        <taxon>Dictyoptera</taxon>
        <taxon>Blattodea</taxon>
        <taxon>Blattoidea</taxon>
        <taxon>Termitoidae</taxon>
        <taxon>Termopsidae</taxon>
        <taxon>Zootermopsis</taxon>
    </lineage>
</organism>
<evidence type="ECO:0000256" key="1">
    <source>
        <dbReference type="SAM" id="MobiDB-lite"/>
    </source>
</evidence>
<sequence>MGYSVPAGAWASPLLLCLTRRRTRSQNQQAGDGHSQIAQFESRPRHVPSNRARVCGREPQANNPTVWLFPSRLNHCFPFSI</sequence>
<evidence type="ECO:0000313" key="3">
    <source>
        <dbReference type="Proteomes" id="UP000027135"/>
    </source>
</evidence>
<name>A0A067QGQ8_ZOONE</name>
<proteinExistence type="predicted"/>
<dbReference type="EMBL" id="KK853452">
    <property type="protein sequence ID" value="KDR07533.1"/>
    <property type="molecule type" value="Genomic_DNA"/>
</dbReference>